<dbReference type="RefSeq" id="WP_133869821.1">
    <property type="nucleotide sequence ID" value="NZ_SOAU01000001.1"/>
</dbReference>
<proteinExistence type="predicted"/>
<gene>
    <name evidence="2" type="ORF">BDK89_3146</name>
</gene>
<evidence type="ECO:0000313" key="2">
    <source>
        <dbReference type="EMBL" id="TDT17536.1"/>
    </source>
</evidence>
<feature type="transmembrane region" description="Helical" evidence="1">
    <location>
        <begin position="83"/>
        <end position="103"/>
    </location>
</feature>
<feature type="transmembrane region" description="Helical" evidence="1">
    <location>
        <begin position="15"/>
        <end position="38"/>
    </location>
</feature>
<dbReference type="EMBL" id="SOAU01000001">
    <property type="protein sequence ID" value="TDT17536.1"/>
    <property type="molecule type" value="Genomic_DNA"/>
</dbReference>
<dbReference type="AlphaFoldDB" id="A0A4R7I4B7"/>
<sequence>MSQQPDRPSWAPTALTLSLVGGFVVGLATVLLAIGRGIGCSMEDDCGSSTWLLVLALLAVMAIVAPFVGFGALNGRGGSEARWIMLSMVGPTLMWVVAFVVIAA</sequence>
<keyword evidence="3" id="KW-1185">Reference proteome</keyword>
<evidence type="ECO:0000313" key="3">
    <source>
        <dbReference type="Proteomes" id="UP000294558"/>
    </source>
</evidence>
<protein>
    <recommendedName>
        <fullName evidence="4">Transmembrane protein</fullName>
    </recommendedName>
</protein>
<dbReference type="Proteomes" id="UP000294558">
    <property type="component" value="Unassembled WGS sequence"/>
</dbReference>
<feature type="transmembrane region" description="Helical" evidence="1">
    <location>
        <begin position="50"/>
        <end position="71"/>
    </location>
</feature>
<reference evidence="2 3" key="1">
    <citation type="submission" date="2019-03" db="EMBL/GenBank/DDBJ databases">
        <title>Sequencing the genomes of 1000 actinobacteria strains.</title>
        <authorList>
            <person name="Klenk H.-P."/>
        </authorList>
    </citation>
    <scope>NUCLEOTIDE SEQUENCE [LARGE SCALE GENOMIC DNA]</scope>
    <source>
        <strain evidence="2 3">DSM 18936</strain>
    </source>
</reference>
<evidence type="ECO:0008006" key="4">
    <source>
        <dbReference type="Google" id="ProtNLM"/>
    </source>
</evidence>
<accession>A0A4R7I4B7</accession>
<keyword evidence="1" id="KW-0812">Transmembrane</keyword>
<comment type="caution">
    <text evidence="2">The sequence shown here is derived from an EMBL/GenBank/DDBJ whole genome shotgun (WGS) entry which is preliminary data.</text>
</comment>
<evidence type="ECO:0000256" key="1">
    <source>
        <dbReference type="SAM" id="Phobius"/>
    </source>
</evidence>
<organism evidence="2 3">
    <name type="scientific">Ilumatobacter fluminis</name>
    <dbReference type="NCBI Taxonomy" id="467091"/>
    <lineage>
        <taxon>Bacteria</taxon>
        <taxon>Bacillati</taxon>
        <taxon>Actinomycetota</taxon>
        <taxon>Acidimicrobiia</taxon>
        <taxon>Acidimicrobiales</taxon>
        <taxon>Ilumatobacteraceae</taxon>
        <taxon>Ilumatobacter</taxon>
    </lineage>
</organism>
<name>A0A4R7I4B7_9ACTN</name>
<keyword evidence="1" id="KW-1133">Transmembrane helix</keyword>
<keyword evidence="1" id="KW-0472">Membrane</keyword>